<feature type="compositionally biased region" description="Basic and acidic residues" evidence="1">
    <location>
        <begin position="1"/>
        <end position="21"/>
    </location>
</feature>
<accession>A0A9W7TD92</accession>
<dbReference type="AlphaFoldDB" id="A0A9W7TD92"/>
<proteinExistence type="predicted"/>
<name>A0A9W7TD92_TRIRA</name>
<evidence type="ECO:0000313" key="3">
    <source>
        <dbReference type="Proteomes" id="UP001059041"/>
    </source>
</evidence>
<feature type="region of interest" description="Disordered" evidence="1">
    <location>
        <begin position="1"/>
        <end position="27"/>
    </location>
</feature>
<evidence type="ECO:0000313" key="2">
    <source>
        <dbReference type="EMBL" id="KAI7794834.1"/>
    </source>
</evidence>
<evidence type="ECO:0000256" key="1">
    <source>
        <dbReference type="SAM" id="MobiDB-lite"/>
    </source>
</evidence>
<organism evidence="2 3">
    <name type="scientific">Triplophysa rosa</name>
    <name type="common">Cave loach</name>
    <dbReference type="NCBI Taxonomy" id="992332"/>
    <lineage>
        <taxon>Eukaryota</taxon>
        <taxon>Metazoa</taxon>
        <taxon>Chordata</taxon>
        <taxon>Craniata</taxon>
        <taxon>Vertebrata</taxon>
        <taxon>Euteleostomi</taxon>
        <taxon>Actinopterygii</taxon>
        <taxon>Neopterygii</taxon>
        <taxon>Teleostei</taxon>
        <taxon>Ostariophysi</taxon>
        <taxon>Cypriniformes</taxon>
        <taxon>Nemacheilidae</taxon>
        <taxon>Triplophysa</taxon>
    </lineage>
</organism>
<dbReference type="EMBL" id="JAFHDT010000020">
    <property type="protein sequence ID" value="KAI7794834.1"/>
    <property type="molecule type" value="Genomic_DNA"/>
</dbReference>
<dbReference type="Proteomes" id="UP001059041">
    <property type="component" value="Linkage Group LG20"/>
</dbReference>
<gene>
    <name evidence="2" type="ORF">IRJ41_002498</name>
</gene>
<sequence>MCHHPEEETYSKGRHMPRTDPHNCGGKRFQKVGLHLSHNPNIPHSSAIARALGYNRVRMNQGLKRRQGRAGTEIAHDSTVSTGK</sequence>
<reference evidence="2" key="1">
    <citation type="submission" date="2021-02" db="EMBL/GenBank/DDBJ databases">
        <title>Comparative genomics reveals that relaxation of natural selection precedes convergent phenotypic evolution of cavefish.</title>
        <authorList>
            <person name="Peng Z."/>
        </authorList>
    </citation>
    <scope>NUCLEOTIDE SEQUENCE</scope>
    <source>
        <tissue evidence="2">Muscle</tissue>
    </source>
</reference>
<keyword evidence="3" id="KW-1185">Reference proteome</keyword>
<comment type="caution">
    <text evidence="2">The sequence shown here is derived from an EMBL/GenBank/DDBJ whole genome shotgun (WGS) entry which is preliminary data.</text>
</comment>
<protein>
    <submittedName>
        <fullName evidence="2">Uncharacterized protein</fullName>
    </submittedName>
</protein>
<feature type="region of interest" description="Disordered" evidence="1">
    <location>
        <begin position="63"/>
        <end position="84"/>
    </location>
</feature>